<evidence type="ECO:0000256" key="5">
    <source>
        <dbReference type="ARBA" id="ARBA00022801"/>
    </source>
</evidence>
<dbReference type="PROSITE" id="PS00760">
    <property type="entry name" value="SPASE_I_2"/>
    <property type="match status" value="1"/>
</dbReference>
<evidence type="ECO:0000256" key="4">
    <source>
        <dbReference type="ARBA" id="ARBA00019232"/>
    </source>
</evidence>
<dbReference type="InterPro" id="IPR019533">
    <property type="entry name" value="Peptidase_S26"/>
</dbReference>
<dbReference type="GO" id="GO:0016020">
    <property type="term" value="C:membrane"/>
    <property type="evidence" value="ECO:0007669"/>
    <property type="project" value="UniProtKB-SubCell"/>
</dbReference>
<dbReference type="NCBIfam" id="TIGR02227">
    <property type="entry name" value="sigpep_I_bact"/>
    <property type="match status" value="1"/>
</dbReference>
<dbReference type="GO" id="GO:0004252">
    <property type="term" value="F:serine-type endopeptidase activity"/>
    <property type="evidence" value="ECO:0007669"/>
    <property type="project" value="InterPro"/>
</dbReference>
<keyword evidence="7" id="KW-1133">Transmembrane helix</keyword>
<dbReference type="SUPFAM" id="SSF51306">
    <property type="entry name" value="LexA/Signal peptidase"/>
    <property type="match status" value="1"/>
</dbReference>
<comment type="subcellular location">
    <subcellularLocation>
        <location evidence="7">Membrane</location>
        <topology evidence="7">Multi-pass membrane protein</topology>
    </subcellularLocation>
</comment>
<dbReference type="PANTHER" id="PTHR43390">
    <property type="entry name" value="SIGNAL PEPTIDASE I"/>
    <property type="match status" value="1"/>
</dbReference>
<name>A0AAD3WZ25_PHODD</name>
<evidence type="ECO:0000313" key="9">
    <source>
        <dbReference type="EMBL" id="KAB1185703.1"/>
    </source>
</evidence>
<evidence type="ECO:0000256" key="7">
    <source>
        <dbReference type="RuleBase" id="RU362042"/>
    </source>
</evidence>
<comment type="catalytic activity">
    <reaction evidence="1 7">
        <text>Cleavage of hydrophobic, N-terminal signal or leader sequences from secreted and periplasmic proteins.</text>
        <dbReference type="EC" id="3.4.21.89"/>
    </reaction>
</comment>
<accession>A0AAD3WZ25</accession>
<organism evidence="9 10">
    <name type="scientific">Photobacterium damselae subsp. damselae</name>
    <name type="common">Listonella damsela</name>
    <dbReference type="NCBI Taxonomy" id="85581"/>
    <lineage>
        <taxon>Bacteria</taxon>
        <taxon>Pseudomonadati</taxon>
        <taxon>Pseudomonadota</taxon>
        <taxon>Gammaproteobacteria</taxon>
        <taxon>Vibrionales</taxon>
        <taxon>Vibrionaceae</taxon>
        <taxon>Photobacterium</taxon>
    </lineage>
</organism>
<sequence length="236" mass="27025">MYTFFNVLMIYLWGLSFGVSLFYLLFLRSTVKMIKKDVEDKYPNIKVIPPLVSRFFFGCNLMFFTLTIVLVIRFFVVEIWHIPTESMEPTYQKGQSVALNKMAYGIHEPLFNTTLYGNNAKVMRDDVIIFRMPDAPGVNFIKRVVGIPGDHVSYIGKSLVVKNSDGVVIDGLSAHAQLDNKKISGNPYFFEQAGLKNGHWVVPEDNYFVIGDNRDHSQDSRYWGFVPKSNLVGRVF</sequence>
<evidence type="ECO:0000313" key="10">
    <source>
        <dbReference type="Proteomes" id="UP000480943"/>
    </source>
</evidence>
<dbReference type="PRINTS" id="PR00727">
    <property type="entry name" value="LEADERPTASE"/>
</dbReference>
<protein>
    <recommendedName>
        <fullName evidence="4 7">Signal peptidase I</fullName>
        <ecNumber evidence="3 7">3.4.21.89</ecNumber>
    </recommendedName>
</protein>
<feature type="active site" evidence="6">
    <location>
        <position position="86"/>
    </location>
</feature>
<evidence type="ECO:0000256" key="1">
    <source>
        <dbReference type="ARBA" id="ARBA00000677"/>
    </source>
</evidence>
<dbReference type="EC" id="3.4.21.89" evidence="3 7"/>
<dbReference type="Proteomes" id="UP000480943">
    <property type="component" value="Unassembled WGS sequence"/>
</dbReference>
<proteinExistence type="inferred from homology"/>
<dbReference type="InterPro" id="IPR019758">
    <property type="entry name" value="Pept_S26A_signal_pept_1_CS"/>
</dbReference>
<dbReference type="RefSeq" id="WP_106340353.1">
    <property type="nucleotide sequence ID" value="NZ_PVXI01000106.1"/>
</dbReference>
<dbReference type="Gene3D" id="2.10.109.10">
    <property type="entry name" value="Umud Fragment, subunit A"/>
    <property type="match status" value="1"/>
</dbReference>
<evidence type="ECO:0000256" key="2">
    <source>
        <dbReference type="ARBA" id="ARBA00009370"/>
    </source>
</evidence>
<dbReference type="EMBL" id="VZUQ01000014">
    <property type="protein sequence ID" value="KAB1185703.1"/>
    <property type="molecule type" value="Genomic_DNA"/>
</dbReference>
<feature type="domain" description="Peptidase S26" evidence="8">
    <location>
        <begin position="61"/>
        <end position="235"/>
    </location>
</feature>
<dbReference type="PROSITE" id="PS00761">
    <property type="entry name" value="SPASE_I_3"/>
    <property type="match status" value="1"/>
</dbReference>
<dbReference type="CDD" id="cd06530">
    <property type="entry name" value="S26_SPase_I"/>
    <property type="match status" value="1"/>
</dbReference>
<keyword evidence="5 7" id="KW-0378">Hydrolase</keyword>
<keyword evidence="7" id="KW-0645">Protease</keyword>
<dbReference type="InterPro" id="IPR019757">
    <property type="entry name" value="Pept_S26A_signal_pept_1_Lys-AS"/>
</dbReference>
<reference evidence="9 10" key="1">
    <citation type="submission" date="2019-09" db="EMBL/GenBank/DDBJ databases">
        <title>Photobacterium damselae subsp. damselae CDC-2227-81, a human clinical isolate.</title>
        <authorList>
            <person name="Osorio C.R."/>
        </authorList>
    </citation>
    <scope>NUCLEOTIDE SEQUENCE [LARGE SCALE GENOMIC DNA]</scope>
    <source>
        <strain evidence="9 10">CDC-2227-81</strain>
    </source>
</reference>
<comment type="similarity">
    <text evidence="2 7">Belongs to the peptidase S26 family.</text>
</comment>
<dbReference type="PANTHER" id="PTHR43390:SF1">
    <property type="entry name" value="CHLOROPLAST PROCESSING PEPTIDASE"/>
    <property type="match status" value="1"/>
</dbReference>
<evidence type="ECO:0000259" key="8">
    <source>
        <dbReference type="Pfam" id="PF10502"/>
    </source>
</evidence>
<dbReference type="Pfam" id="PF10502">
    <property type="entry name" value="Peptidase_S26"/>
    <property type="match status" value="1"/>
</dbReference>
<keyword evidence="7" id="KW-0472">Membrane</keyword>
<dbReference type="InterPro" id="IPR036286">
    <property type="entry name" value="LexA/Signal_pep-like_sf"/>
</dbReference>
<dbReference type="AlphaFoldDB" id="A0AAD3WZ25"/>
<gene>
    <name evidence="9" type="primary">lepB</name>
    <name evidence="9" type="ORF">F6450_01010</name>
</gene>
<evidence type="ECO:0000256" key="6">
    <source>
        <dbReference type="PIRSR" id="PIRSR600223-1"/>
    </source>
</evidence>
<feature type="active site" evidence="6">
    <location>
        <position position="142"/>
    </location>
</feature>
<keyword evidence="7" id="KW-0812">Transmembrane</keyword>
<evidence type="ECO:0000256" key="3">
    <source>
        <dbReference type="ARBA" id="ARBA00013208"/>
    </source>
</evidence>
<dbReference type="GO" id="GO:0009003">
    <property type="term" value="F:signal peptidase activity"/>
    <property type="evidence" value="ECO:0007669"/>
    <property type="project" value="UniProtKB-EC"/>
</dbReference>
<dbReference type="InterPro" id="IPR000223">
    <property type="entry name" value="Pept_S26A_signal_pept_1"/>
</dbReference>
<feature type="transmembrane region" description="Helical" evidence="7">
    <location>
        <begin position="6"/>
        <end position="26"/>
    </location>
</feature>
<comment type="caution">
    <text evidence="9">The sequence shown here is derived from an EMBL/GenBank/DDBJ whole genome shotgun (WGS) entry which is preliminary data.</text>
</comment>
<dbReference type="GO" id="GO:0006465">
    <property type="term" value="P:signal peptide processing"/>
    <property type="evidence" value="ECO:0007669"/>
    <property type="project" value="InterPro"/>
</dbReference>
<feature type="transmembrane region" description="Helical" evidence="7">
    <location>
        <begin position="55"/>
        <end position="76"/>
    </location>
</feature>